<sequence>MNRLRNISLLATILFTMTCTACKDDGNMPEKEQEITDEISPEISCPEDIMLSIGALDEEPTVDYNTPVGTDNNEGAITKQTAGLASGEIFPEGTTTNTFVVTDASGNTSSCSFDVTVTREATDDVTKPYVYGNIAPEGKKWVLVENLSDEFDGPELDGSKWHNDPATDPFGWYGRPPALFDPENVAVADGNLRVTVLEYDQPKTAKGKSWTHGGAILRSREKAVPGQFYECRMQANATVMSSTFWIAFTQNCNNGPKRKLELDIQECVGRVHEGTHSWAQKWDATYHSNTWRHARSCDVAESESAPKKKDLEEKNHSRFFVYGCWWKSPTEILFYLDGEYVYTITPPTDFDLEGHITMAIETYDWNPIDENNILKTGSEDKRTTKYDWVRTWKLVDE</sequence>
<dbReference type="Pfam" id="PF02494">
    <property type="entry name" value="HYR"/>
    <property type="match status" value="1"/>
</dbReference>
<keyword evidence="3" id="KW-0732">Signal</keyword>
<dbReference type="GO" id="GO:0004553">
    <property type="term" value="F:hydrolase activity, hydrolyzing O-glycosyl compounds"/>
    <property type="evidence" value="ECO:0007669"/>
    <property type="project" value="InterPro"/>
</dbReference>
<dbReference type="GO" id="GO:0005975">
    <property type="term" value="P:carbohydrate metabolic process"/>
    <property type="evidence" value="ECO:0007669"/>
    <property type="project" value="InterPro"/>
</dbReference>
<dbReference type="InterPro" id="IPR003410">
    <property type="entry name" value="HYR_dom"/>
</dbReference>
<reference evidence="6 7" key="1">
    <citation type="submission" date="2018-07" db="EMBL/GenBank/DDBJ databases">
        <title>Genomic Encyclopedia of Type Strains, Phase IV (KMG-IV): sequencing the most valuable type-strain genomes for metagenomic binning, comparative biology and taxonomic classification.</title>
        <authorList>
            <person name="Goeker M."/>
        </authorList>
    </citation>
    <scope>NUCLEOTIDE SEQUENCE [LARGE SCALE GENOMIC DNA]</scope>
    <source>
        <strain evidence="6 7">DSM 4134</strain>
    </source>
</reference>
<name>A0A3D9L1I5_MARFU</name>
<accession>A0A3D9L1I5</accession>
<evidence type="ECO:0000313" key="7">
    <source>
        <dbReference type="Proteomes" id="UP000256779"/>
    </source>
</evidence>
<dbReference type="InterPro" id="IPR043555">
    <property type="entry name" value="SRPX-like"/>
</dbReference>
<evidence type="ECO:0000256" key="3">
    <source>
        <dbReference type="SAM" id="SignalP"/>
    </source>
</evidence>
<dbReference type="PANTHER" id="PTHR46343">
    <property type="entry name" value="HYR DOMAIN-CONTAINING PROTEIN"/>
    <property type="match status" value="1"/>
</dbReference>
<organism evidence="6 7">
    <name type="scientific">Marinoscillum furvescens DSM 4134</name>
    <dbReference type="NCBI Taxonomy" id="1122208"/>
    <lineage>
        <taxon>Bacteria</taxon>
        <taxon>Pseudomonadati</taxon>
        <taxon>Bacteroidota</taxon>
        <taxon>Cytophagia</taxon>
        <taxon>Cytophagales</taxon>
        <taxon>Reichenbachiellaceae</taxon>
        <taxon>Marinoscillum</taxon>
    </lineage>
</organism>
<keyword evidence="7" id="KW-1185">Reference proteome</keyword>
<dbReference type="EMBL" id="QREG01000016">
    <property type="protein sequence ID" value="RED95946.1"/>
    <property type="molecule type" value="Genomic_DNA"/>
</dbReference>
<dbReference type="Gene3D" id="2.60.120.200">
    <property type="match status" value="1"/>
</dbReference>
<protein>
    <submittedName>
        <fullName evidence="6">HYR domain-containing protein</fullName>
    </submittedName>
</protein>
<feature type="domain" description="HYR" evidence="4">
    <location>
        <begin position="36"/>
        <end position="119"/>
    </location>
</feature>
<gene>
    <name evidence="6" type="ORF">C7460_1164</name>
</gene>
<evidence type="ECO:0000313" key="6">
    <source>
        <dbReference type="EMBL" id="RED95946.1"/>
    </source>
</evidence>
<comment type="caution">
    <text evidence="6">The sequence shown here is derived from an EMBL/GenBank/DDBJ whole genome shotgun (WGS) entry which is preliminary data.</text>
</comment>
<proteinExistence type="inferred from homology"/>
<comment type="similarity">
    <text evidence="1">Belongs to the glycosyl hydrolase 16 family.</text>
</comment>
<dbReference type="InterPro" id="IPR013320">
    <property type="entry name" value="ConA-like_dom_sf"/>
</dbReference>
<evidence type="ECO:0000256" key="2">
    <source>
        <dbReference type="ARBA" id="ARBA00022737"/>
    </source>
</evidence>
<dbReference type="SUPFAM" id="SSF49899">
    <property type="entry name" value="Concanavalin A-like lectins/glucanases"/>
    <property type="match status" value="1"/>
</dbReference>
<evidence type="ECO:0000259" key="5">
    <source>
        <dbReference type="PROSITE" id="PS51762"/>
    </source>
</evidence>
<dbReference type="RefSeq" id="WP_245986404.1">
    <property type="nucleotide sequence ID" value="NZ_QREG01000016.1"/>
</dbReference>
<feature type="domain" description="GH16" evidence="5">
    <location>
        <begin position="129"/>
        <end position="397"/>
    </location>
</feature>
<dbReference type="PROSITE" id="PS50825">
    <property type="entry name" value="HYR"/>
    <property type="match status" value="1"/>
</dbReference>
<dbReference type="Gene3D" id="2.60.40.10">
    <property type="entry name" value="Immunoglobulins"/>
    <property type="match status" value="1"/>
</dbReference>
<keyword evidence="2" id="KW-0677">Repeat</keyword>
<dbReference type="InterPro" id="IPR000757">
    <property type="entry name" value="Beta-glucanase-like"/>
</dbReference>
<dbReference type="AlphaFoldDB" id="A0A3D9L1I5"/>
<feature type="chain" id="PRO_5017798754" evidence="3">
    <location>
        <begin position="24"/>
        <end position="397"/>
    </location>
</feature>
<evidence type="ECO:0000256" key="1">
    <source>
        <dbReference type="ARBA" id="ARBA00006865"/>
    </source>
</evidence>
<evidence type="ECO:0000259" key="4">
    <source>
        <dbReference type="PROSITE" id="PS50825"/>
    </source>
</evidence>
<dbReference type="Proteomes" id="UP000256779">
    <property type="component" value="Unassembled WGS sequence"/>
</dbReference>
<dbReference type="PROSITE" id="PS51762">
    <property type="entry name" value="GH16_2"/>
    <property type="match status" value="1"/>
</dbReference>
<dbReference type="PANTHER" id="PTHR46343:SF2">
    <property type="entry name" value="SUSHI_VON WILLEBRAND FACTOR TYPE A_EGF_PENTRAXIN DOMAIN-CONTAINING 1"/>
    <property type="match status" value="1"/>
</dbReference>
<feature type="signal peptide" evidence="3">
    <location>
        <begin position="1"/>
        <end position="23"/>
    </location>
</feature>
<dbReference type="InterPro" id="IPR013783">
    <property type="entry name" value="Ig-like_fold"/>
</dbReference>